<organism evidence="5">
    <name type="scientific">Schistocephalus solidus</name>
    <name type="common">Tapeworm</name>
    <dbReference type="NCBI Taxonomy" id="70667"/>
    <lineage>
        <taxon>Eukaryota</taxon>
        <taxon>Metazoa</taxon>
        <taxon>Spiralia</taxon>
        <taxon>Lophotrochozoa</taxon>
        <taxon>Platyhelminthes</taxon>
        <taxon>Cestoda</taxon>
        <taxon>Eucestoda</taxon>
        <taxon>Diphyllobothriidea</taxon>
        <taxon>Diphyllobothriidae</taxon>
        <taxon>Schistocephalus</taxon>
    </lineage>
</organism>
<dbReference type="EMBL" id="UYSU01039433">
    <property type="protein sequence ID" value="VDM01306.1"/>
    <property type="molecule type" value="Genomic_DNA"/>
</dbReference>
<evidence type="ECO:0000259" key="2">
    <source>
        <dbReference type="SMART" id="SM00471"/>
    </source>
</evidence>
<evidence type="ECO:0000313" key="3">
    <source>
        <dbReference type="EMBL" id="VDM01306.1"/>
    </source>
</evidence>
<feature type="domain" description="HD/PDEase" evidence="2">
    <location>
        <begin position="52"/>
        <end position="227"/>
    </location>
</feature>
<protein>
    <submittedName>
        <fullName evidence="5">HD domain-containing protein</fullName>
    </submittedName>
</protein>
<name>A0A183TEM2_SCHSO</name>
<reference evidence="3 4" key="2">
    <citation type="submission" date="2018-11" db="EMBL/GenBank/DDBJ databases">
        <authorList>
            <consortium name="Pathogen Informatics"/>
        </authorList>
    </citation>
    <scope>NUCLEOTIDE SEQUENCE [LARGE SCALE GENOMIC DNA]</scope>
    <source>
        <strain evidence="3 4">NST_G2</strain>
    </source>
</reference>
<dbReference type="InterPro" id="IPR006674">
    <property type="entry name" value="HD_domain"/>
</dbReference>
<proteinExistence type="inferred from homology"/>
<dbReference type="OrthoDB" id="9991235at2759"/>
<dbReference type="InterPro" id="IPR003607">
    <property type="entry name" value="HD/PDEase_dom"/>
</dbReference>
<evidence type="ECO:0000256" key="1">
    <source>
        <dbReference type="ARBA" id="ARBA00005776"/>
    </source>
</evidence>
<dbReference type="GO" id="GO:0005634">
    <property type="term" value="C:nucleus"/>
    <property type="evidence" value="ECO:0007669"/>
    <property type="project" value="TreeGrafter"/>
</dbReference>
<sequence length="309" mass="35291">MVSTKPAKVFQDAIHGLIEVEPLMLQVIDTPEFQRLRNIKQLGPVYFVFPTCSHTRFEHSLGTYHLVSRLLRALQADVPCEAVRLNEAECSALKLAALCHDLGHGPFSHLWEYFMRSGGPKYEVVTHEKMSGRILRWIIQQNPDLSASISEAAIDLDLVCALIEANPSREQLVSDVFYRDTGVHCYTYCMRNVHGFLSASQLLSNSTNGMDADKWEYILRDSFYLGWGQGCSTLELERFLWFYRLVFHPPEASSDCGGEESCGSWHMSFRDSEIENVMRTFSQRLHLHRQVYSHKTSKAIAVSLQTRPL</sequence>
<comment type="similarity">
    <text evidence="1">Belongs to the SAMHD1 family.</text>
</comment>
<dbReference type="SMART" id="SM00471">
    <property type="entry name" value="HDc"/>
    <property type="match status" value="1"/>
</dbReference>
<dbReference type="AlphaFoldDB" id="A0A183TEM2"/>
<dbReference type="CDD" id="cd00077">
    <property type="entry name" value="HDc"/>
    <property type="match status" value="1"/>
</dbReference>
<dbReference type="Proteomes" id="UP000275846">
    <property type="component" value="Unassembled WGS sequence"/>
</dbReference>
<evidence type="ECO:0000313" key="5">
    <source>
        <dbReference type="WBParaSite" id="SSLN_0001547901-mRNA-1"/>
    </source>
</evidence>
<dbReference type="Gene3D" id="1.10.3210.10">
    <property type="entry name" value="Hypothetical protein af1432"/>
    <property type="match status" value="1"/>
</dbReference>
<evidence type="ECO:0000313" key="4">
    <source>
        <dbReference type="Proteomes" id="UP000275846"/>
    </source>
</evidence>
<keyword evidence="4" id="KW-1185">Reference proteome</keyword>
<accession>A0A183TEM2</accession>
<reference evidence="5" key="1">
    <citation type="submission" date="2016-06" db="UniProtKB">
        <authorList>
            <consortium name="WormBaseParasite"/>
        </authorList>
    </citation>
    <scope>IDENTIFICATION</scope>
</reference>
<dbReference type="WBParaSite" id="SSLN_0001547901-mRNA-1">
    <property type="protein sequence ID" value="SSLN_0001547901-mRNA-1"/>
    <property type="gene ID" value="SSLN_0001547901"/>
</dbReference>
<dbReference type="Pfam" id="PF01966">
    <property type="entry name" value="HD"/>
    <property type="match status" value="1"/>
</dbReference>
<dbReference type="PANTHER" id="PTHR11373">
    <property type="entry name" value="DEOXYNUCLEOSIDE TRIPHOSPHATE TRIPHOSPHOHYDROLASE"/>
    <property type="match status" value="1"/>
</dbReference>
<dbReference type="PANTHER" id="PTHR11373:SF4">
    <property type="entry name" value="DEOXYNUCLEOSIDE TRIPHOSPHATE TRIPHOSPHOHYDROLASE SAMHD1"/>
    <property type="match status" value="1"/>
</dbReference>
<gene>
    <name evidence="3" type="ORF">SSLN_LOCUS14920</name>
</gene>
<dbReference type="GO" id="GO:0008832">
    <property type="term" value="F:dGTPase activity"/>
    <property type="evidence" value="ECO:0007669"/>
    <property type="project" value="TreeGrafter"/>
</dbReference>
<dbReference type="SUPFAM" id="SSF109604">
    <property type="entry name" value="HD-domain/PDEase-like"/>
    <property type="match status" value="1"/>
</dbReference>
<dbReference type="InterPro" id="IPR050135">
    <property type="entry name" value="dGTPase-like"/>
</dbReference>
<dbReference type="GO" id="GO:0006203">
    <property type="term" value="P:dGTP catabolic process"/>
    <property type="evidence" value="ECO:0007669"/>
    <property type="project" value="TreeGrafter"/>
</dbReference>
<dbReference type="STRING" id="70667.A0A183TEM2"/>